<dbReference type="GO" id="GO:0044281">
    <property type="term" value="P:small molecule metabolic process"/>
    <property type="evidence" value="ECO:0007669"/>
    <property type="project" value="UniProtKB-ARBA"/>
</dbReference>
<dbReference type="InterPro" id="IPR051121">
    <property type="entry name" value="FAH"/>
</dbReference>
<dbReference type="GO" id="GO:0003824">
    <property type="term" value="F:catalytic activity"/>
    <property type="evidence" value="ECO:0007669"/>
    <property type="project" value="InterPro"/>
</dbReference>
<dbReference type="AlphaFoldDB" id="A0A285UP19"/>
<proteinExistence type="inferred from homology"/>
<dbReference type="GO" id="GO:0046872">
    <property type="term" value="F:metal ion binding"/>
    <property type="evidence" value="ECO:0007669"/>
    <property type="project" value="UniProtKB-KW"/>
</dbReference>
<sequence length="321" mass="35180">MGMQIVRYKGNSDIRWGVLSGDRVIHIDNDASTLGGFLKEGLDQARAALEDVQGETSPLNEVELLSPVTKPSTLTCQGANYSSHREESGMTAARPEFNLIFGKADSALCSHDSDVIRPEGVNFLDYEIELGLVIGSEINSPVDVTNENLHQYVAGLVIMNDISARDVQLPEGQWLRGKSYRTFAPAGPYLYILDEDEYPKIHDLELNLWVNDELRQSANTTQLLFKPEETLTELSGVMDFSPGDVLLTGTPGGVAMNLMKEDMEAATKITAPLSEKVKVFAESQSGNDKYLKDGDIIRAAIKSPDTSIDLGEQKNKIISAK</sequence>
<evidence type="ECO:0000256" key="2">
    <source>
        <dbReference type="ARBA" id="ARBA00022723"/>
    </source>
</evidence>
<dbReference type="Pfam" id="PF01557">
    <property type="entry name" value="FAA_hydrolase"/>
    <property type="match status" value="1"/>
</dbReference>
<dbReference type="InterPro" id="IPR011234">
    <property type="entry name" value="Fumarylacetoacetase-like_C"/>
</dbReference>
<dbReference type="Pfam" id="PF10370">
    <property type="entry name" value="Rv2993c-like_N"/>
    <property type="match status" value="1"/>
</dbReference>
<dbReference type="InterPro" id="IPR018833">
    <property type="entry name" value="Rv2993c-like_N"/>
</dbReference>
<feature type="domain" description="Fumarylacetoacetase-like C-terminal" evidence="3">
    <location>
        <begin position="75"/>
        <end position="317"/>
    </location>
</feature>
<evidence type="ECO:0000313" key="5">
    <source>
        <dbReference type="EMBL" id="SOC43572.1"/>
    </source>
</evidence>
<feature type="domain" description="Rv2993c-like N-terminal" evidence="4">
    <location>
        <begin position="3"/>
        <end position="67"/>
    </location>
</feature>
<dbReference type="PANTHER" id="PTHR42796">
    <property type="entry name" value="FUMARYLACETOACETATE HYDROLASE DOMAIN-CONTAINING PROTEIN 2A-RELATED"/>
    <property type="match status" value="1"/>
</dbReference>
<keyword evidence="6" id="KW-1185">Reference proteome</keyword>
<dbReference type="Proteomes" id="UP000219412">
    <property type="component" value="Unassembled WGS sequence"/>
</dbReference>
<gene>
    <name evidence="5" type="ORF">SAMN05878391_2026</name>
</gene>
<evidence type="ECO:0000259" key="3">
    <source>
        <dbReference type="Pfam" id="PF01557"/>
    </source>
</evidence>
<dbReference type="Gene3D" id="3.90.850.10">
    <property type="entry name" value="Fumarylacetoacetase-like, C-terminal domain"/>
    <property type="match status" value="1"/>
</dbReference>
<dbReference type="RefSeq" id="WP_097041715.1">
    <property type="nucleotide sequence ID" value="NZ_OBQF01000005.1"/>
</dbReference>
<accession>A0A285UP19</accession>
<evidence type="ECO:0000313" key="6">
    <source>
        <dbReference type="Proteomes" id="UP000219412"/>
    </source>
</evidence>
<keyword evidence="2" id="KW-0479">Metal-binding</keyword>
<dbReference type="SUPFAM" id="SSF56529">
    <property type="entry name" value="FAH"/>
    <property type="match status" value="1"/>
</dbReference>
<dbReference type="OrthoDB" id="9805307at2"/>
<protein>
    <submittedName>
        <fullName evidence="5">2-keto-4-pentenoate hydratase/2-oxohepta-3-ene-1,7-dioic acid hydratase in catechol pathway</fullName>
    </submittedName>
</protein>
<evidence type="ECO:0000259" key="4">
    <source>
        <dbReference type="Pfam" id="PF10370"/>
    </source>
</evidence>
<comment type="similarity">
    <text evidence="1">Belongs to the FAH family.</text>
</comment>
<evidence type="ECO:0000256" key="1">
    <source>
        <dbReference type="ARBA" id="ARBA00010211"/>
    </source>
</evidence>
<dbReference type="InterPro" id="IPR036663">
    <property type="entry name" value="Fumarylacetoacetase_C_sf"/>
</dbReference>
<dbReference type="EMBL" id="OBQF01000005">
    <property type="protein sequence ID" value="SOC43572.1"/>
    <property type="molecule type" value="Genomic_DNA"/>
</dbReference>
<reference evidence="6" key="1">
    <citation type="submission" date="2017-08" db="EMBL/GenBank/DDBJ databases">
        <authorList>
            <person name="Varghese N."/>
            <person name="Submissions S."/>
        </authorList>
    </citation>
    <scope>NUCLEOTIDE SEQUENCE [LARGE SCALE GENOMIC DNA]</scope>
    <source>
        <strain evidence="6">DSM 23173</strain>
    </source>
</reference>
<dbReference type="PANTHER" id="PTHR42796:SF4">
    <property type="entry name" value="FUMARYLACETOACETATE HYDROLASE DOMAIN-CONTAINING PROTEIN 2A"/>
    <property type="match status" value="1"/>
</dbReference>
<organism evidence="5 6">
    <name type="scientific">Salinicoccus kekensis</name>
    <dbReference type="NCBI Taxonomy" id="714307"/>
    <lineage>
        <taxon>Bacteria</taxon>
        <taxon>Bacillati</taxon>
        <taxon>Bacillota</taxon>
        <taxon>Bacilli</taxon>
        <taxon>Bacillales</taxon>
        <taxon>Staphylococcaceae</taxon>
        <taxon>Salinicoccus</taxon>
    </lineage>
</organism>
<name>A0A285UP19_9STAP</name>